<organism evidence="1 2">
    <name type="scientific">Sulfobacillus benefaciens</name>
    <dbReference type="NCBI Taxonomy" id="453960"/>
    <lineage>
        <taxon>Bacteria</taxon>
        <taxon>Bacillati</taxon>
        <taxon>Bacillota</taxon>
        <taxon>Clostridia</taxon>
        <taxon>Eubacteriales</taxon>
        <taxon>Clostridiales Family XVII. Incertae Sedis</taxon>
        <taxon>Sulfobacillus</taxon>
    </lineage>
</organism>
<dbReference type="Pfam" id="PF19673">
    <property type="entry name" value="DUF6176"/>
    <property type="match status" value="1"/>
</dbReference>
<dbReference type="Proteomes" id="UP000242972">
    <property type="component" value="Unassembled WGS sequence"/>
</dbReference>
<sequence>MKSGKKERAKQWMEILNQRINECRATLDAENMHFEAIFSQEIGDEMYLLWMEFKDSGGRPIQHSTEEIDRIHLAFWEECIEKGSRQVMRTELVLIPAYIKKAIESR</sequence>
<accession>A0A2T2XHD6</accession>
<gene>
    <name evidence="1" type="ORF">C7B46_07870</name>
</gene>
<dbReference type="EMBL" id="PXYW01000015">
    <property type="protein sequence ID" value="PSR33899.1"/>
    <property type="molecule type" value="Genomic_DNA"/>
</dbReference>
<evidence type="ECO:0000313" key="2">
    <source>
        <dbReference type="Proteomes" id="UP000242972"/>
    </source>
</evidence>
<protein>
    <submittedName>
        <fullName evidence="1">Uncharacterized protein</fullName>
    </submittedName>
</protein>
<dbReference type="AlphaFoldDB" id="A0A2T2XHD6"/>
<comment type="caution">
    <text evidence="1">The sequence shown here is derived from an EMBL/GenBank/DDBJ whole genome shotgun (WGS) entry which is preliminary data.</text>
</comment>
<proteinExistence type="predicted"/>
<name>A0A2T2XHD6_9FIRM</name>
<dbReference type="InterPro" id="IPR046174">
    <property type="entry name" value="DUF6176"/>
</dbReference>
<reference evidence="1 2" key="1">
    <citation type="journal article" date="2014" name="BMC Genomics">
        <title>Comparison of environmental and isolate Sulfobacillus genomes reveals diverse carbon, sulfur, nitrogen, and hydrogen metabolisms.</title>
        <authorList>
            <person name="Justice N.B."/>
            <person name="Norman A."/>
            <person name="Brown C.T."/>
            <person name="Singh A."/>
            <person name="Thomas B.C."/>
            <person name="Banfield J.F."/>
        </authorList>
    </citation>
    <scope>NUCLEOTIDE SEQUENCE [LARGE SCALE GENOMIC DNA]</scope>
    <source>
        <strain evidence="1">AMDSBA4</strain>
    </source>
</reference>
<evidence type="ECO:0000313" key="1">
    <source>
        <dbReference type="EMBL" id="PSR33899.1"/>
    </source>
</evidence>